<organism evidence="3 4">
    <name type="scientific">Symplocastrum torsivum CPER-KK1</name>
    <dbReference type="NCBI Taxonomy" id="450513"/>
    <lineage>
        <taxon>Bacteria</taxon>
        <taxon>Bacillati</taxon>
        <taxon>Cyanobacteriota</taxon>
        <taxon>Cyanophyceae</taxon>
        <taxon>Oscillatoriophycideae</taxon>
        <taxon>Oscillatoriales</taxon>
        <taxon>Microcoleaceae</taxon>
        <taxon>Symplocastrum</taxon>
    </lineage>
</organism>
<dbReference type="PANTHER" id="PTHR33352:SF3">
    <property type="entry name" value="SLR1612 PROTEIN"/>
    <property type="match status" value="1"/>
</dbReference>
<dbReference type="Pfam" id="PF05685">
    <property type="entry name" value="Uma2"/>
    <property type="match status" value="1"/>
</dbReference>
<evidence type="ECO:0000256" key="1">
    <source>
        <dbReference type="SAM" id="MobiDB-lite"/>
    </source>
</evidence>
<dbReference type="PANTHER" id="PTHR33352">
    <property type="entry name" value="SLR1095 PROTEIN"/>
    <property type="match status" value="1"/>
</dbReference>
<accession>A0A951UAN4</accession>
<dbReference type="GO" id="GO:0004519">
    <property type="term" value="F:endonuclease activity"/>
    <property type="evidence" value="ECO:0007669"/>
    <property type="project" value="UniProtKB-KW"/>
</dbReference>
<keyword evidence="3" id="KW-0255">Endonuclease</keyword>
<protein>
    <submittedName>
        <fullName evidence="3">Uma2 family endonuclease</fullName>
    </submittedName>
</protein>
<dbReference type="EMBL" id="JAHHIF010000020">
    <property type="protein sequence ID" value="MBW4545984.1"/>
    <property type="molecule type" value="Genomic_DNA"/>
</dbReference>
<dbReference type="InterPro" id="IPR008538">
    <property type="entry name" value="Uma2"/>
</dbReference>
<feature type="region of interest" description="Disordered" evidence="1">
    <location>
        <begin position="1"/>
        <end position="20"/>
    </location>
</feature>
<evidence type="ECO:0000313" key="4">
    <source>
        <dbReference type="Proteomes" id="UP000753908"/>
    </source>
</evidence>
<reference evidence="3" key="1">
    <citation type="submission" date="2021-05" db="EMBL/GenBank/DDBJ databases">
        <authorList>
            <person name="Pietrasiak N."/>
            <person name="Ward R."/>
            <person name="Stajich J.E."/>
            <person name="Kurbessoian T."/>
        </authorList>
    </citation>
    <scope>NUCLEOTIDE SEQUENCE</scope>
    <source>
        <strain evidence="3">CPER-KK1</strain>
    </source>
</reference>
<keyword evidence="3" id="KW-0378">Hydrolase</keyword>
<dbReference type="Proteomes" id="UP000753908">
    <property type="component" value="Unassembled WGS sequence"/>
</dbReference>
<proteinExistence type="predicted"/>
<evidence type="ECO:0000313" key="3">
    <source>
        <dbReference type="EMBL" id="MBW4545984.1"/>
    </source>
</evidence>
<name>A0A951UAN4_9CYAN</name>
<comment type="caution">
    <text evidence="3">The sequence shown here is derived from an EMBL/GenBank/DDBJ whole genome shotgun (WGS) entry which is preliminary data.</text>
</comment>
<dbReference type="AlphaFoldDB" id="A0A951UAN4"/>
<reference evidence="3" key="2">
    <citation type="journal article" date="2022" name="Microbiol. Resour. Announc.">
        <title>Metagenome Sequencing to Explore Phylogenomics of Terrestrial Cyanobacteria.</title>
        <authorList>
            <person name="Ward R.D."/>
            <person name="Stajich J.E."/>
            <person name="Johansen J.R."/>
            <person name="Huntemann M."/>
            <person name="Clum A."/>
            <person name="Foster B."/>
            <person name="Foster B."/>
            <person name="Roux S."/>
            <person name="Palaniappan K."/>
            <person name="Varghese N."/>
            <person name="Mukherjee S."/>
            <person name="Reddy T.B.K."/>
            <person name="Daum C."/>
            <person name="Copeland A."/>
            <person name="Chen I.A."/>
            <person name="Ivanova N.N."/>
            <person name="Kyrpides N.C."/>
            <person name="Shapiro N."/>
            <person name="Eloe-Fadrosh E.A."/>
            <person name="Pietrasiak N."/>
        </authorList>
    </citation>
    <scope>NUCLEOTIDE SEQUENCE</scope>
    <source>
        <strain evidence="3">CPER-KK1</strain>
    </source>
</reference>
<keyword evidence="3" id="KW-0540">Nuclease</keyword>
<sequence>MTQSVNPSVKLPPPFPDHTQLPESDGTFVKNFQEHPQSLILTDSIGLVLQQLHPDGQYAIGQDCGIYWRETEPPEKGAEAPDWFYVPNVPPNLDGQIRRSYVLWREHIKPLIALEFASGNGEEERDRTPLSRSIEGEARKPGKFWVYERIIGIPYYGIYEINNGKLEVYILVGGQYQKLTPNDRGHYPIEPLAVELGLWQGSYQNQTQLWLRWWDEQGNLLLIGDERAELERSRTEQERQRAEQERQRAESVEQTRMDAIPRLLSMGLTVEQVAEALSLSVEEVRQTSTGF</sequence>
<feature type="region of interest" description="Disordered" evidence="1">
    <location>
        <begin position="232"/>
        <end position="252"/>
    </location>
</feature>
<feature type="domain" description="Putative restriction endonuclease" evidence="2">
    <location>
        <begin position="29"/>
        <end position="199"/>
    </location>
</feature>
<gene>
    <name evidence="3" type="ORF">KME25_16280</name>
</gene>
<evidence type="ECO:0000259" key="2">
    <source>
        <dbReference type="Pfam" id="PF05685"/>
    </source>
</evidence>